<feature type="transmembrane region" description="Helical" evidence="1">
    <location>
        <begin position="32"/>
        <end position="51"/>
    </location>
</feature>
<dbReference type="GeneID" id="80817277"/>
<reference evidence="2 3" key="1">
    <citation type="submission" date="2016-10" db="EMBL/GenBank/DDBJ databases">
        <authorList>
            <person name="Varghese N."/>
            <person name="Submissions S."/>
        </authorList>
    </citation>
    <scope>NUCLEOTIDE SEQUENCE [LARGE SCALE GENOMIC DNA]</scope>
    <source>
        <strain evidence="2 3">FF3</strain>
    </source>
</reference>
<keyword evidence="1" id="KW-1133">Transmembrane helix</keyword>
<keyword evidence="3" id="KW-1185">Reference proteome</keyword>
<dbReference type="RefSeq" id="WP_048530633.1">
    <property type="nucleotide sequence ID" value="NZ_CATLQZ010000001.1"/>
</dbReference>
<keyword evidence="1" id="KW-0812">Transmembrane</keyword>
<organism evidence="2 3">
    <name type="scientific">Marinovum algicola</name>
    <dbReference type="NCBI Taxonomy" id="42444"/>
    <lineage>
        <taxon>Bacteria</taxon>
        <taxon>Pseudomonadati</taxon>
        <taxon>Pseudomonadota</taxon>
        <taxon>Alphaproteobacteria</taxon>
        <taxon>Rhodobacterales</taxon>
        <taxon>Roseobacteraceae</taxon>
        <taxon>Marinovum</taxon>
    </lineage>
</organism>
<keyword evidence="1" id="KW-0472">Membrane</keyword>
<dbReference type="EMBL" id="FNYY01000002">
    <property type="protein sequence ID" value="SEI93984.1"/>
    <property type="molecule type" value="Genomic_DNA"/>
</dbReference>
<evidence type="ECO:0000313" key="2">
    <source>
        <dbReference type="EMBL" id="SEI93984.1"/>
    </source>
</evidence>
<proteinExistence type="predicted"/>
<dbReference type="Proteomes" id="UP000182932">
    <property type="component" value="Unassembled WGS sequence"/>
</dbReference>
<dbReference type="AlphaFoldDB" id="A0A975ZMG9"/>
<accession>A0A975ZMG9</accession>
<feature type="transmembrane region" description="Helical" evidence="1">
    <location>
        <begin position="6"/>
        <end position="27"/>
    </location>
</feature>
<feature type="transmembrane region" description="Helical" evidence="1">
    <location>
        <begin position="63"/>
        <end position="88"/>
    </location>
</feature>
<sequence>MEPAQIRIILFVAGVALVSALLGYLLIRKRVFVAFFGLIVAALAAGVYFMLLARAGQGWDALGYFLIVLLLVAPAMAGLGIGGGIAWWRGRMAR</sequence>
<name>A0A975ZMG9_9RHOB</name>
<comment type="caution">
    <text evidence="2">The sequence shown here is derived from an EMBL/GenBank/DDBJ whole genome shotgun (WGS) entry which is preliminary data.</text>
</comment>
<gene>
    <name evidence="2" type="ORF">SAMN04487940_102423</name>
</gene>
<evidence type="ECO:0000256" key="1">
    <source>
        <dbReference type="SAM" id="Phobius"/>
    </source>
</evidence>
<evidence type="ECO:0000313" key="3">
    <source>
        <dbReference type="Proteomes" id="UP000182932"/>
    </source>
</evidence>
<protein>
    <submittedName>
        <fullName evidence="2">Uncharacterized protein</fullName>
    </submittedName>
</protein>